<dbReference type="EMBL" id="BSCH01000017">
    <property type="protein sequence ID" value="GLG91106.1"/>
    <property type="molecule type" value="Genomic_DNA"/>
</dbReference>
<evidence type="ECO:0000256" key="1">
    <source>
        <dbReference type="SAM" id="MobiDB-lite"/>
    </source>
</evidence>
<reference evidence="3" key="1">
    <citation type="submission" date="2022-11" db="EMBL/GenBank/DDBJ databases">
        <title>Draft genome sequence of Sellimonas catena strain 12EGH17.</title>
        <authorList>
            <person name="Hisatomi A."/>
            <person name="Ohkuma M."/>
            <person name="Sakamoto M."/>
        </authorList>
    </citation>
    <scope>NUCLEOTIDE SEQUENCE</scope>
    <source>
        <strain evidence="3">12EGH17</strain>
    </source>
</reference>
<reference evidence="3" key="2">
    <citation type="submission" date="2022-11" db="EMBL/GenBank/DDBJ databases">
        <title>Draft genome sequence of Sellimonas catena strain 12EGH17.</title>
        <authorList>
            <person name="Atsushi H."/>
            <person name="Moriya O."/>
            <person name="Mitsuo S."/>
        </authorList>
    </citation>
    <scope>NUCLEOTIDE SEQUENCE</scope>
    <source>
        <strain evidence="3">12EGH17</strain>
    </source>
</reference>
<organism evidence="4 5">
    <name type="scientific">Sellimonas catena</name>
    <dbReference type="NCBI Taxonomy" id="2994035"/>
    <lineage>
        <taxon>Bacteria</taxon>
        <taxon>Bacillati</taxon>
        <taxon>Bacillota</taxon>
        <taxon>Clostridia</taxon>
        <taxon>Lachnospirales</taxon>
        <taxon>Lachnospiraceae</taxon>
        <taxon>Sellimonas</taxon>
    </lineage>
</organism>
<dbReference type="Proteomes" id="UP001145145">
    <property type="component" value="Unassembled WGS sequence"/>
</dbReference>
<evidence type="ECO:0000313" key="3">
    <source>
        <dbReference type="EMBL" id="GLG05509.1"/>
    </source>
</evidence>
<feature type="signal peptide" evidence="2">
    <location>
        <begin position="1"/>
        <end position="22"/>
    </location>
</feature>
<evidence type="ECO:0000256" key="2">
    <source>
        <dbReference type="SAM" id="SignalP"/>
    </source>
</evidence>
<dbReference type="AlphaFoldDB" id="A0A9W6CFG0"/>
<evidence type="ECO:0008006" key="7">
    <source>
        <dbReference type="Google" id="ProtNLM"/>
    </source>
</evidence>
<sequence>MRKKRIWKHITVIALAVAAATAAIGGISAYFTDTQEKTNTLTVGSVKTDLEEPEWEDVPSDEKTDITPNQTIKKDPRITNTGANDAYAFLEIQVPVKKIITVGPDGKKLPAADTELFAYKVNDGWVQVRSSDITTSGKVTARSYVYAYGTKTQCTVLKKGETTTPLFDSVTLVNAIEGQIDEETLNIPVKSYAIQAEHIGESKVPSDVFQIYMKQNQ</sequence>
<name>A0A9W6CFG0_9FIRM</name>
<dbReference type="InterPro" id="IPR023833">
    <property type="entry name" value="Signal_pept_SipW-depend-type"/>
</dbReference>
<dbReference type="EMBL" id="BSBO01000030">
    <property type="protein sequence ID" value="GLG05509.1"/>
    <property type="molecule type" value="Genomic_DNA"/>
</dbReference>
<keyword evidence="2" id="KW-0732">Signal</keyword>
<dbReference type="InterPro" id="IPR022121">
    <property type="entry name" value="Peptidase_M73_camelysin"/>
</dbReference>
<gene>
    <name evidence="3" type="ORF">Selli1_26830</name>
    <name evidence="4" type="ORF">Selli2_25330</name>
</gene>
<feature type="region of interest" description="Disordered" evidence="1">
    <location>
        <begin position="48"/>
        <end position="75"/>
    </location>
</feature>
<evidence type="ECO:0000313" key="4">
    <source>
        <dbReference type="EMBL" id="GLG91106.1"/>
    </source>
</evidence>
<dbReference type="NCBIfam" id="TIGR04088">
    <property type="entry name" value="cognate_SipW"/>
    <property type="match status" value="1"/>
</dbReference>
<evidence type="ECO:0000313" key="5">
    <source>
        <dbReference type="Proteomes" id="UP001145094"/>
    </source>
</evidence>
<dbReference type="Pfam" id="PF12389">
    <property type="entry name" value="Peptidase_M73"/>
    <property type="match status" value="1"/>
</dbReference>
<proteinExistence type="predicted"/>
<reference evidence="4" key="3">
    <citation type="submission" date="2022-11" db="EMBL/GenBank/DDBJ databases">
        <title>Draft genome sequence of Sellimonas catena strain 18CBH55.</title>
        <authorList>
            <person name="Hisatomi A."/>
            <person name="Ohkuma M."/>
            <person name="Sakamoto M."/>
        </authorList>
    </citation>
    <scope>NUCLEOTIDE SEQUENCE</scope>
    <source>
        <strain evidence="4">18CBH55</strain>
    </source>
</reference>
<dbReference type="RefSeq" id="WP_138372682.1">
    <property type="nucleotide sequence ID" value="NZ_BSBO01000030.1"/>
</dbReference>
<dbReference type="Proteomes" id="UP001145094">
    <property type="component" value="Unassembled WGS sequence"/>
</dbReference>
<protein>
    <recommendedName>
        <fullName evidence="7">Camelysin metallo-endopeptidase</fullName>
    </recommendedName>
</protein>
<reference evidence="4" key="4">
    <citation type="submission" date="2022-11" db="EMBL/GenBank/DDBJ databases">
        <title>Draft genome sequence of Sellimonas catena strain 18CBH55.</title>
        <authorList>
            <person name="Atsushi H."/>
            <person name="Moriya O."/>
            <person name="Mitsuo S."/>
        </authorList>
    </citation>
    <scope>NUCLEOTIDE SEQUENCE</scope>
    <source>
        <strain evidence="4">18CBH55</strain>
    </source>
</reference>
<comment type="caution">
    <text evidence="4">The sequence shown here is derived from an EMBL/GenBank/DDBJ whole genome shotgun (WGS) entry which is preliminary data.</text>
</comment>
<evidence type="ECO:0000313" key="6">
    <source>
        <dbReference type="Proteomes" id="UP001145145"/>
    </source>
</evidence>
<feature type="chain" id="PRO_5044703574" description="Camelysin metallo-endopeptidase" evidence="2">
    <location>
        <begin position="23"/>
        <end position="217"/>
    </location>
</feature>
<keyword evidence="6" id="KW-1185">Reference proteome</keyword>
<accession>A0A9W6CFG0</accession>
<reference evidence="4 6" key="5">
    <citation type="journal article" date="2023" name="Int. J. Syst. Evol. Microbiol.">
        <title>Sellimonas catena sp. nov., isolated from human faeces.</title>
        <authorList>
            <person name="Hisatomi A."/>
            <person name="Ohkuma M."/>
            <person name="Sakamoto M."/>
        </authorList>
    </citation>
    <scope>NUCLEOTIDE SEQUENCE</scope>
    <source>
        <strain evidence="3 6">12EGH17</strain>
        <strain evidence="4">18CBH55</strain>
    </source>
</reference>